<dbReference type="GO" id="GO:0000978">
    <property type="term" value="F:RNA polymerase II cis-regulatory region sequence-specific DNA binding"/>
    <property type="evidence" value="ECO:0007669"/>
    <property type="project" value="TreeGrafter"/>
</dbReference>
<dbReference type="PROSITE" id="PS51030">
    <property type="entry name" value="NUCLEAR_REC_DBD_2"/>
    <property type="match status" value="1"/>
</dbReference>
<proteinExistence type="predicted"/>
<keyword evidence="4" id="KW-0805">Transcription regulation</keyword>
<accession>A0A818P280</accession>
<dbReference type="InterPro" id="IPR001628">
    <property type="entry name" value="Znf_hrmn_rcpt"/>
</dbReference>
<evidence type="ECO:0000313" key="12">
    <source>
        <dbReference type="Proteomes" id="UP000663844"/>
    </source>
</evidence>
<keyword evidence="7" id="KW-0675">Receptor</keyword>
<dbReference type="InterPro" id="IPR035500">
    <property type="entry name" value="NHR-like_dom_sf"/>
</dbReference>
<dbReference type="PANTHER" id="PTHR24082">
    <property type="entry name" value="NUCLEAR HORMONE RECEPTOR"/>
    <property type="match status" value="1"/>
</dbReference>
<evidence type="ECO:0000256" key="4">
    <source>
        <dbReference type="ARBA" id="ARBA00023015"/>
    </source>
</evidence>
<comment type="caution">
    <text evidence="11">The sequence shown here is derived from an EMBL/GenBank/DDBJ whole genome shotgun (WGS) entry which is preliminary data.</text>
</comment>
<dbReference type="Proteomes" id="UP000663844">
    <property type="component" value="Unassembled WGS sequence"/>
</dbReference>
<evidence type="ECO:0000256" key="2">
    <source>
        <dbReference type="ARBA" id="ARBA00022771"/>
    </source>
</evidence>
<evidence type="ECO:0000256" key="1">
    <source>
        <dbReference type="ARBA" id="ARBA00022723"/>
    </source>
</evidence>
<protein>
    <recommendedName>
        <fullName evidence="10">Nuclear receptor domain-containing protein</fullName>
    </recommendedName>
</protein>
<dbReference type="InterPro" id="IPR013088">
    <property type="entry name" value="Znf_NHR/GATA"/>
</dbReference>
<feature type="domain" description="Nuclear receptor" evidence="10">
    <location>
        <begin position="16"/>
        <end position="105"/>
    </location>
</feature>
<evidence type="ECO:0000256" key="8">
    <source>
        <dbReference type="ARBA" id="ARBA00023242"/>
    </source>
</evidence>
<gene>
    <name evidence="11" type="ORF">OXD698_LOCUS7154</name>
</gene>
<organism evidence="11 12">
    <name type="scientific">Adineta steineri</name>
    <dbReference type="NCBI Taxonomy" id="433720"/>
    <lineage>
        <taxon>Eukaryota</taxon>
        <taxon>Metazoa</taxon>
        <taxon>Spiralia</taxon>
        <taxon>Gnathifera</taxon>
        <taxon>Rotifera</taxon>
        <taxon>Eurotatoria</taxon>
        <taxon>Bdelloidea</taxon>
        <taxon>Adinetida</taxon>
        <taxon>Adinetidae</taxon>
        <taxon>Adineta</taxon>
    </lineage>
</organism>
<evidence type="ECO:0000256" key="9">
    <source>
        <dbReference type="SAM" id="Coils"/>
    </source>
</evidence>
<evidence type="ECO:0000256" key="7">
    <source>
        <dbReference type="ARBA" id="ARBA00023170"/>
    </source>
</evidence>
<dbReference type="AlphaFoldDB" id="A0A818P280"/>
<dbReference type="SUPFAM" id="SSF57716">
    <property type="entry name" value="Glucocorticoid receptor-like (DNA-binding domain)"/>
    <property type="match status" value="1"/>
</dbReference>
<evidence type="ECO:0000256" key="6">
    <source>
        <dbReference type="ARBA" id="ARBA00023163"/>
    </source>
</evidence>
<dbReference type="PROSITE" id="PS00031">
    <property type="entry name" value="NUCLEAR_REC_DBD_1"/>
    <property type="match status" value="1"/>
</dbReference>
<evidence type="ECO:0000256" key="3">
    <source>
        <dbReference type="ARBA" id="ARBA00022833"/>
    </source>
</evidence>
<reference evidence="11" key="1">
    <citation type="submission" date="2021-02" db="EMBL/GenBank/DDBJ databases">
        <authorList>
            <person name="Nowell W R."/>
        </authorList>
    </citation>
    <scope>NUCLEOTIDE SEQUENCE</scope>
</reference>
<keyword evidence="8" id="KW-0539">Nucleus</keyword>
<dbReference type="Pfam" id="PF00105">
    <property type="entry name" value="zf-C4"/>
    <property type="match status" value="1"/>
</dbReference>
<keyword evidence="9" id="KW-0175">Coiled coil</keyword>
<dbReference type="GO" id="GO:0008270">
    <property type="term" value="F:zinc ion binding"/>
    <property type="evidence" value="ECO:0007669"/>
    <property type="project" value="UniProtKB-KW"/>
</dbReference>
<dbReference type="GO" id="GO:0000122">
    <property type="term" value="P:negative regulation of transcription by RNA polymerase II"/>
    <property type="evidence" value="ECO:0007669"/>
    <property type="project" value="TreeGrafter"/>
</dbReference>
<feature type="coiled-coil region" evidence="9">
    <location>
        <begin position="109"/>
        <end position="136"/>
    </location>
</feature>
<dbReference type="GO" id="GO:0045944">
    <property type="term" value="P:positive regulation of transcription by RNA polymerase II"/>
    <property type="evidence" value="ECO:0007669"/>
    <property type="project" value="TreeGrafter"/>
</dbReference>
<sequence>MSTGIHYCGQNSHDSTNRCVICGSKSIGMNFGVLTCAPCKAFFRRNARRKELLDLPCRHRDLSALMTSNHEMNERTMRYLQIRRCSSCRLRRCFEVGMKEELVRTDEENERYRQLLDVNRRQRELLREQIREIKQLSIPQGYKDYFYIALHFLLQHMVNNIDLSVEIDWRHLSNIVYAYESCCIKTYVQQRSTVIFNRTPQSPNEQPYSIYPTTITMSIVLAVSSFLKTLPAYYSLPRSTRNYLCKTNIRPLIFPNLHELNQTCFAEPWQVNAYNKTWQLVCGIQLYEEFDKAERMAEKSWTTDPIVTRLFVVILFFSTPLHYHDDSPTPTKILKKKQAIFQTQNGYITLLWKYLTYRYGSEGSIRIYLNLVHVYMKMQQVGYGVYTQLRTQKELVPTHETLNKLVTLDINDTQ</sequence>
<keyword evidence="6" id="KW-0804">Transcription</keyword>
<dbReference type="GO" id="GO:0004879">
    <property type="term" value="F:nuclear receptor activity"/>
    <property type="evidence" value="ECO:0007669"/>
    <property type="project" value="TreeGrafter"/>
</dbReference>
<dbReference type="SUPFAM" id="SSF48508">
    <property type="entry name" value="Nuclear receptor ligand-binding domain"/>
    <property type="match status" value="1"/>
</dbReference>
<name>A0A818P280_9BILA</name>
<dbReference type="GO" id="GO:0090575">
    <property type="term" value="C:RNA polymerase II transcription regulator complex"/>
    <property type="evidence" value="ECO:0007669"/>
    <property type="project" value="TreeGrafter"/>
</dbReference>
<keyword evidence="5" id="KW-0238">DNA-binding</keyword>
<keyword evidence="1" id="KW-0479">Metal-binding</keyword>
<dbReference type="PANTHER" id="PTHR24082:SF507">
    <property type="entry name" value="BILE ACID RECEPTOR-RELATED"/>
    <property type="match status" value="1"/>
</dbReference>
<dbReference type="EMBL" id="CAJOAZ010000323">
    <property type="protein sequence ID" value="CAF3615627.1"/>
    <property type="molecule type" value="Genomic_DNA"/>
</dbReference>
<keyword evidence="3" id="KW-0862">Zinc</keyword>
<dbReference type="InterPro" id="IPR050234">
    <property type="entry name" value="Nuclear_hormone_rcpt_NR1"/>
</dbReference>
<evidence type="ECO:0000313" key="11">
    <source>
        <dbReference type="EMBL" id="CAF3615627.1"/>
    </source>
</evidence>
<dbReference type="PRINTS" id="PR00047">
    <property type="entry name" value="STROIDFINGER"/>
</dbReference>
<dbReference type="SMART" id="SM00399">
    <property type="entry name" value="ZnF_C4"/>
    <property type="match status" value="1"/>
</dbReference>
<dbReference type="GO" id="GO:0030154">
    <property type="term" value="P:cell differentiation"/>
    <property type="evidence" value="ECO:0007669"/>
    <property type="project" value="TreeGrafter"/>
</dbReference>
<keyword evidence="2" id="KW-0863">Zinc-finger</keyword>
<evidence type="ECO:0000256" key="5">
    <source>
        <dbReference type="ARBA" id="ARBA00023125"/>
    </source>
</evidence>
<evidence type="ECO:0000259" key="10">
    <source>
        <dbReference type="PROSITE" id="PS51030"/>
    </source>
</evidence>
<dbReference type="Gene3D" id="3.30.50.10">
    <property type="entry name" value="Erythroid Transcription Factor GATA-1, subunit A"/>
    <property type="match status" value="1"/>
</dbReference>